<dbReference type="GO" id="GO:0016705">
    <property type="term" value="F:oxidoreductase activity, acting on paired donors, with incorporation or reduction of molecular oxygen"/>
    <property type="evidence" value="ECO:0007669"/>
    <property type="project" value="InterPro"/>
</dbReference>
<dbReference type="PIRSF" id="PIRSF000337">
    <property type="entry name" value="NTA_MOA"/>
    <property type="match status" value="1"/>
</dbReference>
<dbReference type="PANTHER" id="PTHR30011">
    <property type="entry name" value="ALKANESULFONATE MONOOXYGENASE-RELATED"/>
    <property type="match status" value="1"/>
</dbReference>
<evidence type="ECO:0000256" key="3">
    <source>
        <dbReference type="ARBA" id="ARBA00023002"/>
    </source>
</evidence>
<dbReference type="SUPFAM" id="SSF51679">
    <property type="entry name" value="Bacterial luciferase-like"/>
    <property type="match status" value="1"/>
</dbReference>
<dbReference type="Proteomes" id="UP000183410">
    <property type="component" value="Unassembled WGS sequence"/>
</dbReference>
<proteinExistence type="inferred from homology"/>
<keyword evidence="1 6" id="KW-0285">Flavoprotein</keyword>
<keyword evidence="3" id="KW-0560">Oxidoreductase</keyword>
<feature type="binding site" evidence="6">
    <location>
        <position position="96"/>
    </location>
    <ligand>
        <name>FMN</name>
        <dbReference type="ChEBI" id="CHEBI:58210"/>
    </ligand>
</feature>
<evidence type="ECO:0000259" key="7">
    <source>
        <dbReference type="Pfam" id="PF00296"/>
    </source>
</evidence>
<reference evidence="9" key="1">
    <citation type="submission" date="2016-10" db="EMBL/GenBank/DDBJ databases">
        <authorList>
            <person name="Varghese N."/>
            <person name="Submissions S."/>
        </authorList>
    </citation>
    <scope>NUCLEOTIDE SEQUENCE [LARGE SCALE GENOMIC DNA]</scope>
    <source>
        <strain evidence="9">CGMCC 1.10223</strain>
    </source>
</reference>
<feature type="binding site" evidence="6">
    <location>
        <position position="150"/>
    </location>
    <ligand>
        <name>FMN</name>
        <dbReference type="ChEBI" id="CHEBI:58210"/>
    </ligand>
</feature>
<dbReference type="GO" id="GO:0004497">
    <property type="term" value="F:monooxygenase activity"/>
    <property type="evidence" value="ECO:0007669"/>
    <property type="project" value="UniProtKB-KW"/>
</dbReference>
<dbReference type="NCBIfam" id="TIGR03860">
    <property type="entry name" value="FMN_nitrolo"/>
    <property type="match status" value="1"/>
</dbReference>
<dbReference type="Pfam" id="PF00296">
    <property type="entry name" value="Bac_luciferase"/>
    <property type="match status" value="1"/>
</dbReference>
<sequence>MKATDRQLHLNVFLMGNGHHEAAWRLPGSSPQDVTNASYYVKLLQTAERGKLDSLFLADSYALPPTIRYKVLQSLEPFTLLSALAMLTSRIGLIGTASTTYSHPYHVARQFASLDFISGGRAAWNIVTSTNDATAHNFADEKLPEHGERYKRAAEFLEVVQQLWDSWEDDALVQDKASGIYADPGSIHDIRHQGSYFSVRGALNLPRPPQGQPVRVQAGASETGKEFAAHAAEVVFTAQNSFADGCLFYTDLKSRMKKYGRQPDELKILPGFCPIIGDTEAEARDREAALHDHIQFDYGLLRLSNLFSTDMTGFELDEPVPVDFLAQQSEVNGHRGRYQLYVELARREKLTMRQLIVKTASSRGHYSMVGTPVQIADEMEKWWRGGAADGFNVMPPYLPEGLELFVDKVVPELQNRGIFRSEYTGTTLREHYGLQRPASIYGQTGQLAVKR</sequence>
<keyword evidence="4 8" id="KW-0503">Monooxygenase</keyword>
<keyword evidence="2 6" id="KW-0288">FMN</keyword>
<dbReference type="RefSeq" id="WP_046233330.1">
    <property type="nucleotide sequence ID" value="NZ_FONN01000016.1"/>
</dbReference>
<gene>
    <name evidence="8" type="ORF">SAMN04487969_11677</name>
</gene>
<accession>A0A1I2GHQ7</accession>
<organism evidence="8 9">
    <name type="scientific">Paenibacillus algorifonticola</name>
    <dbReference type="NCBI Taxonomy" id="684063"/>
    <lineage>
        <taxon>Bacteria</taxon>
        <taxon>Bacillati</taxon>
        <taxon>Bacillota</taxon>
        <taxon>Bacilli</taxon>
        <taxon>Bacillales</taxon>
        <taxon>Paenibacillaceae</taxon>
        <taxon>Paenibacillus</taxon>
    </lineage>
</organism>
<evidence type="ECO:0000313" key="9">
    <source>
        <dbReference type="Proteomes" id="UP000183410"/>
    </source>
</evidence>
<keyword evidence="9" id="KW-1185">Reference proteome</keyword>
<evidence type="ECO:0000256" key="6">
    <source>
        <dbReference type="PIRSR" id="PIRSR000337-1"/>
    </source>
</evidence>
<dbReference type="OrthoDB" id="3265338at2"/>
<feature type="binding site" evidence="6">
    <location>
        <position position="221"/>
    </location>
    <ligand>
        <name>FMN</name>
        <dbReference type="ChEBI" id="CHEBI:58210"/>
    </ligand>
</feature>
<comment type="similarity">
    <text evidence="5">Belongs to the NtaA/SnaA/DszA monooxygenase family.</text>
</comment>
<dbReference type="InterPro" id="IPR016215">
    <property type="entry name" value="NTA_MOA"/>
</dbReference>
<dbReference type="AlphaFoldDB" id="A0A1I2GHQ7"/>
<feature type="domain" description="Luciferase-like" evidence="7">
    <location>
        <begin position="30"/>
        <end position="387"/>
    </location>
</feature>
<evidence type="ECO:0000256" key="2">
    <source>
        <dbReference type="ARBA" id="ARBA00022643"/>
    </source>
</evidence>
<dbReference type="InterPro" id="IPR036661">
    <property type="entry name" value="Luciferase-like_sf"/>
</dbReference>
<protein>
    <submittedName>
        <fullName evidence="8">FMN-dependent oxidoreductase, nitrilotriacetate monooxygenase family</fullName>
    </submittedName>
</protein>
<feature type="binding site" evidence="6">
    <location>
        <position position="146"/>
    </location>
    <ligand>
        <name>FMN</name>
        <dbReference type="ChEBI" id="CHEBI:58210"/>
    </ligand>
</feature>
<dbReference type="InterPro" id="IPR011251">
    <property type="entry name" value="Luciferase-like_dom"/>
</dbReference>
<dbReference type="Gene3D" id="3.20.20.30">
    <property type="entry name" value="Luciferase-like domain"/>
    <property type="match status" value="1"/>
</dbReference>
<dbReference type="PANTHER" id="PTHR30011:SF16">
    <property type="entry name" value="C2H2 FINGER DOMAIN TRANSCRIPTION FACTOR (EUROFUNG)-RELATED"/>
    <property type="match status" value="1"/>
</dbReference>
<name>A0A1I2GHQ7_9BACL</name>
<dbReference type="CDD" id="cd01095">
    <property type="entry name" value="Nitrilotriacetate_monoxgenase"/>
    <property type="match status" value="1"/>
</dbReference>
<evidence type="ECO:0000256" key="4">
    <source>
        <dbReference type="ARBA" id="ARBA00023033"/>
    </source>
</evidence>
<feature type="binding site" evidence="6">
    <location>
        <position position="59"/>
    </location>
    <ligand>
        <name>FMN</name>
        <dbReference type="ChEBI" id="CHEBI:58210"/>
    </ligand>
</feature>
<evidence type="ECO:0000256" key="5">
    <source>
        <dbReference type="ARBA" id="ARBA00033748"/>
    </source>
</evidence>
<dbReference type="InterPro" id="IPR051260">
    <property type="entry name" value="Diverse_substr_monoxygenases"/>
</dbReference>
<dbReference type="EMBL" id="FONN01000016">
    <property type="protein sequence ID" value="SFF17115.1"/>
    <property type="molecule type" value="Genomic_DNA"/>
</dbReference>
<evidence type="ECO:0000313" key="8">
    <source>
        <dbReference type="EMBL" id="SFF17115.1"/>
    </source>
</evidence>
<evidence type="ECO:0000256" key="1">
    <source>
        <dbReference type="ARBA" id="ARBA00022630"/>
    </source>
</evidence>